<evidence type="ECO:0000313" key="2">
    <source>
        <dbReference type="Proteomes" id="UP001162483"/>
    </source>
</evidence>
<keyword evidence="2" id="KW-1185">Reference proteome</keyword>
<sequence length="47" mass="5090">MQLPVLGCTFLTLSDREESTAENRQLLEQGSAPIIRALMISALMIGA</sequence>
<name>A0ABN9EPX1_9NEOB</name>
<protein>
    <submittedName>
        <fullName evidence="1">Uncharacterized protein</fullName>
    </submittedName>
</protein>
<organism evidence="1 2">
    <name type="scientific">Staurois parvus</name>
    <dbReference type="NCBI Taxonomy" id="386267"/>
    <lineage>
        <taxon>Eukaryota</taxon>
        <taxon>Metazoa</taxon>
        <taxon>Chordata</taxon>
        <taxon>Craniata</taxon>
        <taxon>Vertebrata</taxon>
        <taxon>Euteleostomi</taxon>
        <taxon>Amphibia</taxon>
        <taxon>Batrachia</taxon>
        <taxon>Anura</taxon>
        <taxon>Neobatrachia</taxon>
        <taxon>Ranoidea</taxon>
        <taxon>Ranidae</taxon>
        <taxon>Staurois</taxon>
    </lineage>
</organism>
<dbReference type="EMBL" id="CATNWA010015713">
    <property type="protein sequence ID" value="CAI9586050.1"/>
    <property type="molecule type" value="Genomic_DNA"/>
</dbReference>
<comment type="caution">
    <text evidence="1">The sequence shown here is derived from an EMBL/GenBank/DDBJ whole genome shotgun (WGS) entry which is preliminary data.</text>
</comment>
<evidence type="ECO:0000313" key="1">
    <source>
        <dbReference type="EMBL" id="CAI9586050.1"/>
    </source>
</evidence>
<gene>
    <name evidence="1" type="ORF">SPARVUS_LOCUS10306335</name>
</gene>
<accession>A0ABN9EPX1</accession>
<proteinExistence type="predicted"/>
<reference evidence="1" key="1">
    <citation type="submission" date="2023-05" db="EMBL/GenBank/DDBJ databases">
        <authorList>
            <person name="Stuckert A."/>
        </authorList>
    </citation>
    <scope>NUCLEOTIDE SEQUENCE</scope>
</reference>
<dbReference type="Proteomes" id="UP001162483">
    <property type="component" value="Unassembled WGS sequence"/>
</dbReference>